<evidence type="ECO:0000256" key="2">
    <source>
        <dbReference type="ARBA" id="ARBA00022741"/>
    </source>
</evidence>
<dbReference type="InterPro" id="IPR003593">
    <property type="entry name" value="AAA+_ATPase"/>
</dbReference>
<keyword evidence="6" id="KW-1185">Reference proteome</keyword>
<dbReference type="STRING" id="688269.Theth_0866"/>
<dbReference type="EMBL" id="CP002351">
    <property type="protein sequence ID" value="AEH50950.1"/>
    <property type="molecule type" value="Genomic_DNA"/>
</dbReference>
<dbReference type="SMART" id="SM00382">
    <property type="entry name" value="AAA"/>
    <property type="match status" value="1"/>
</dbReference>
<dbReference type="InterPro" id="IPR051782">
    <property type="entry name" value="ABC_Transporter_VariousFunc"/>
</dbReference>
<evidence type="ECO:0000259" key="4">
    <source>
        <dbReference type="PROSITE" id="PS50893"/>
    </source>
</evidence>
<organism evidence="5 6">
    <name type="scientific">Pseudothermotoga thermarum DSM 5069</name>
    <dbReference type="NCBI Taxonomy" id="688269"/>
    <lineage>
        <taxon>Bacteria</taxon>
        <taxon>Thermotogati</taxon>
        <taxon>Thermotogota</taxon>
        <taxon>Thermotogae</taxon>
        <taxon>Thermotogales</taxon>
        <taxon>Thermotogaceae</taxon>
        <taxon>Pseudothermotoga</taxon>
    </lineage>
</organism>
<keyword evidence="1" id="KW-0813">Transport</keyword>
<dbReference type="PATRIC" id="fig|688269.3.peg.890"/>
<protein>
    <submittedName>
        <fullName evidence="5">ABC transporter related protein</fullName>
    </submittedName>
</protein>
<accession>F7YYC9</accession>
<dbReference type="Pfam" id="PF00005">
    <property type="entry name" value="ABC_tran"/>
    <property type="match status" value="1"/>
</dbReference>
<sequence length="277" mass="31120">MNIICENIQKSFSGKTVLKSVSFSASGCVAVVGENGAGKTTLLKILATILKPDKGLLRFDEIDVVRSPEKARKLLSFCPETPILIEELTPLENIKFFAKTKNVKVNALDILEEYNVPNNLPVKKLSKGLKKRLSIAISTLSNPEILIMDEPADELDEFSRTKLYEILSRFKNQGKTVIFTSHRYDDILLADYLVCLKDGTVVFQEEMSTLFASNMYVITLEAETEKHLSNLPFLSRFDNKINILVDGANLAEILGKMKIISIRKPFAYELLSLKNKK</sequence>
<evidence type="ECO:0000256" key="3">
    <source>
        <dbReference type="ARBA" id="ARBA00022840"/>
    </source>
</evidence>
<evidence type="ECO:0000256" key="1">
    <source>
        <dbReference type="ARBA" id="ARBA00022448"/>
    </source>
</evidence>
<dbReference type="PROSITE" id="PS50893">
    <property type="entry name" value="ABC_TRANSPORTER_2"/>
    <property type="match status" value="1"/>
</dbReference>
<dbReference type="Gene3D" id="3.40.50.300">
    <property type="entry name" value="P-loop containing nucleotide triphosphate hydrolases"/>
    <property type="match status" value="1"/>
</dbReference>
<gene>
    <name evidence="5" type="ORF">Theth_0866</name>
</gene>
<keyword evidence="3" id="KW-0067">ATP-binding</keyword>
<feature type="domain" description="ABC transporter" evidence="4">
    <location>
        <begin position="3"/>
        <end position="223"/>
    </location>
</feature>
<dbReference type="AlphaFoldDB" id="F7YYC9"/>
<dbReference type="GO" id="GO:0016887">
    <property type="term" value="F:ATP hydrolysis activity"/>
    <property type="evidence" value="ECO:0007669"/>
    <property type="project" value="InterPro"/>
</dbReference>
<dbReference type="CDD" id="cd03230">
    <property type="entry name" value="ABC_DR_subfamily_A"/>
    <property type="match status" value="1"/>
</dbReference>
<evidence type="ECO:0000313" key="6">
    <source>
        <dbReference type="Proteomes" id="UP000006804"/>
    </source>
</evidence>
<proteinExistence type="predicted"/>
<dbReference type="PANTHER" id="PTHR42939:SF1">
    <property type="entry name" value="ABC TRANSPORTER ATP-BINDING PROTEIN ALBC-RELATED"/>
    <property type="match status" value="1"/>
</dbReference>
<dbReference type="eggNOG" id="COG1131">
    <property type="taxonomic scope" value="Bacteria"/>
</dbReference>
<keyword evidence="2" id="KW-0547">Nucleotide-binding</keyword>
<dbReference type="HOGENOM" id="CLU_000604_1_2_0"/>
<evidence type="ECO:0000313" key="5">
    <source>
        <dbReference type="EMBL" id="AEH50950.1"/>
    </source>
</evidence>
<dbReference type="GO" id="GO:0005524">
    <property type="term" value="F:ATP binding"/>
    <property type="evidence" value="ECO:0007669"/>
    <property type="project" value="UniProtKB-KW"/>
</dbReference>
<dbReference type="Proteomes" id="UP000006804">
    <property type="component" value="Chromosome"/>
</dbReference>
<dbReference type="PANTHER" id="PTHR42939">
    <property type="entry name" value="ABC TRANSPORTER ATP-BINDING PROTEIN ALBC-RELATED"/>
    <property type="match status" value="1"/>
</dbReference>
<name>F7YYC9_9THEM</name>
<dbReference type="InterPro" id="IPR003439">
    <property type="entry name" value="ABC_transporter-like_ATP-bd"/>
</dbReference>
<dbReference type="InterPro" id="IPR027417">
    <property type="entry name" value="P-loop_NTPase"/>
</dbReference>
<dbReference type="RefSeq" id="WP_013932172.1">
    <property type="nucleotide sequence ID" value="NC_015707.1"/>
</dbReference>
<dbReference type="SUPFAM" id="SSF52540">
    <property type="entry name" value="P-loop containing nucleoside triphosphate hydrolases"/>
    <property type="match status" value="1"/>
</dbReference>
<dbReference type="KEGG" id="tta:Theth_0866"/>
<reference evidence="5 6" key="1">
    <citation type="submission" date="2010-11" db="EMBL/GenBank/DDBJ databases">
        <title>The complete genome of Thermotoga thermarum DSM 5069.</title>
        <authorList>
            <consortium name="US DOE Joint Genome Institute (JGI-PGF)"/>
            <person name="Lucas S."/>
            <person name="Copeland A."/>
            <person name="Lapidus A."/>
            <person name="Bruce D."/>
            <person name="Goodwin L."/>
            <person name="Pitluck S."/>
            <person name="Kyrpides N."/>
            <person name="Mavromatis K."/>
            <person name="Ivanova N."/>
            <person name="Zeytun A."/>
            <person name="Brettin T."/>
            <person name="Detter J.C."/>
            <person name="Tapia R."/>
            <person name="Han C."/>
            <person name="Land M."/>
            <person name="Hauser L."/>
            <person name="Markowitz V."/>
            <person name="Cheng J.-F."/>
            <person name="Hugenholtz P."/>
            <person name="Woyke T."/>
            <person name="Wu D."/>
            <person name="Spring S."/>
            <person name="Schroeder M."/>
            <person name="Brambilla E."/>
            <person name="Klenk H.-P."/>
            <person name="Eisen J.A."/>
        </authorList>
    </citation>
    <scope>NUCLEOTIDE SEQUENCE [LARGE SCALE GENOMIC DNA]</scope>
    <source>
        <strain evidence="5 6">DSM 5069</strain>
    </source>
</reference>